<gene>
    <name evidence="2" type="ORF">C7Y71_003875</name>
</gene>
<dbReference type="EMBL" id="CP033459">
    <property type="protein sequence ID" value="QFQ12227.1"/>
    <property type="molecule type" value="Genomic_DNA"/>
</dbReference>
<sequence>MKKTYQSPATAVFEMRHENVIATTIPKDNSGEGIGDTNQGGFDFAPKDENSWTDGSWTKP</sequence>
<dbReference type="Proteomes" id="UP000249375">
    <property type="component" value="Chromosome"/>
</dbReference>
<dbReference type="AlphaFoldDB" id="A0A5P8E5M7"/>
<organism evidence="2 3">
    <name type="scientific">Pseudoprevotella muciniphila</name>
    <dbReference type="NCBI Taxonomy" id="2133944"/>
    <lineage>
        <taxon>Bacteria</taxon>
        <taxon>Pseudomonadati</taxon>
        <taxon>Bacteroidota</taxon>
        <taxon>Bacteroidia</taxon>
        <taxon>Bacteroidales</taxon>
        <taxon>Prevotellaceae</taxon>
        <taxon>Pseudoprevotella</taxon>
    </lineage>
</organism>
<name>A0A5P8E5M7_9BACT</name>
<reference evidence="2 3" key="1">
    <citation type="submission" date="2018-11" db="EMBL/GenBank/DDBJ databases">
        <authorList>
            <person name="Na S.W."/>
            <person name="Baik M."/>
        </authorList>
    </citation>
    <scope>NUCLEOTIDE SEQUENCE [LARGE SCALE GENOMIC DNA]</scope>
    <source>
        <strain evidence="2 3">E39</strain>
    </source>
</reference>
<keyword evidence="3" id="KW-1185">Reference proteome</keyword>
<protein>
    <submittedName>
        <fullName evidence="2">Uncharacterized protein</fullName>
    </submittedName>
</protein>
<dbReference type="RefSeq" id="WP_111898405.1">
    <property type="nucleotide sequence ID" value="NZ_CP033459.1"/>
</dbReference>
<evidence type="ECO:0000256" key="1">
    <source>
        <dbReference type="SAM" id="MobiDB-lite"/>
    </source>
</evidence>
<accession>A0A5P8E5M7</accession>
<proteinExistence type="predicted"/>
<feature type="region of interest" description="Disordered" evidence="1">
    <location>
        <begin position="25"/>
        <end position="60"/>
    </location>
</feature>
<evidence type="ECO:0000313" key="2">
    <source>
        <dbReference type="EMBL" id="QFQ12227.1"/>
    </source>
</evidence>
<dbReference type="KEGG" id="alq:C7Y71_003875"/>
<evidence type="ECO:0000313" key="3">
    <source>
        <dbReference type="Proteomes" id="UP000249375"/>
    </source>
</evidence>